<accession>A0A1F6BUZ2</accession>
<sequence>MNPSLFRNLTARELIRALQQDNFKLKQRKGSHRRYVHPDGRRITVSFHHLSDIFPPKTLKSMVEEQARWTEIDLKRLGLL</sequence>
<evidence type="ECO:0000256" key="2">
    <source>
        <dbReference type="ARBA" id="ARBA00022649"/>
    </source>
</evidence>
<evidence type="ECO:0008006" key="10">
    <source>
        <dbReference type="Google" id="ProtNLM"/>
    </source>
</evidence>
<dbReference type="GO" id="GO:0003729">
    <property type="term" value="F:mRNA binding"/>
    <property type="evidence" value="ECO:0007669"/>
    <property type="project" value="InterPro"/>
</dbReference>
<keyword evidence="7" id="KW-0346">Stress response</keyword>
<evidence type="ECO:0000256" key="6">
    <source>
        <dbReference type="ARBA" id="ARBA00022884"/>
    </source>
</evidence>
<name>A0A1F6BUZ2_9BACT</name>
<evidence type="ECO:0000313" key="9">
    <source>
        <dbReference type="Proteomes" id="UP000176996"/>
    </source>
</evidence>
<keyword evidence="3" id="KW-0540">Nuclease</keyword>
<gene>
    <name evidence="8" type="ORF">A3A21_01930</name>
</gene>
<keyword evidence="6" id="KW-0694">RNA-binding</keyword>
<dbReference type="GO" id="GO:0004519">
    <property type="term" value="F:endonuclease activity"/>
    <property type="evidence" value="ECO:0007669"/>
    <property type="project" value="UniProtKB-KW"/>
</dbReference>
<comment type="similarity">
    <text evidence="1">Belongs to the HicA mRNA interferase family.</text>
</comment>
<protein>
    <recommendedName>
        <fullName evidence="10">Addiction module toxin, HicA family</fullName>
    </recommendedName>
</protein>
<dbReference type="SUPFAM" id="SSF54786">
    <property type="entry name" value="YcfA/nrd intein domain"/>
    <property type="match status" value="1"/>
</dbReference>
<evidence type="ECO:0000256" key="7">
    <source>
        <dbReference type="ARBA" id="ARBA00023016"/>
    </source>
</evidence>
<dbReference type="STRING" id="1798471.A3A21_01930"/>
<dbReference type="EMBL" id="MFKK01000020">
    <property type="protein sequence ID" value="OGG40730.1"/>
    <property type="molecule type" value="Genomic_DNA"/>
</dbReference>
<dbReference type="AlphaFoldDB" id="A0A1F6BUZ2"/>
<keyword evidence="5" id="KW-0378">Hydrolase</keyword>
<keyword evidence="4" id="KW-0255">Endonuclease</keyword>
<dbReference type="Proteomes" id="UP000176996">
    <property type="component" value="Unassembled WGS sequence"/>
</dbReference>
<evidence type="ECO:0000313" key="8">
    <source>
        <dbReference type="EMBL" id="OGG40730.1"/>
    </source>
</evidence>
<dbReference type="InterPro" id="IPR012933">
    <property type="entry name" value="HicA_mRNA_interferase"/>
</dbReference>
<dbReference type="Pfam" id="PF07927">
    <property type="entry name" value="HicA_toxin"/>
    <property type="match status" value="1"/>
</dbReference>
<evidence type="ECO:0000256" key="4">
    <source>
        <dbReference type="ARBA" id="ARBA00022759"/>
    </source>
</evidence>
<dbReference type="InterPro" id="IPR038570">
    <property type="entry name" value="HicA_sf"/>
</dbReference>
<organism evidence="8 9">
    <name type="scientific">Candidatus Jorgensenbacteria bacterium RIFCSPLOWO2_01_FULL_45_25b</name>
    <dbReference type="NCBI Taxonomy" id="1798471"/>
    <lineage>
        <taxon>Bacteria</taxon>
        <taxon>Candidatus Joergenseniibacteriota</taxon>
    </lineage>
</organism>
<comment type="caution">
    <text evidence="8">The sequence shown here is derived from an EMBL/GenBank/DDBJ whole genome shotgun (WGS) entry which is preliminary data.</text>
</comment>
<dbReference type="GO" id="GO:0016787">
    <property type="term" value="F:hydrolase activity"/>
    <property type="evidence" value="ECO:0007669"/>
    <property type="project" value="UniProtKB-KW"/>
</dbReference>
<evidence type="ECO:0000256" key="5">
    <source>
        <dbReference type="ARBA" id="ARBA00022801"/>
    </source>
</evidence>
<reference evidence="8 9" key="1">
    <citation type="journal article" date="2016" name="Nat. Commun.">
        <title>Thousands of microbial genomes shed light on interconnected biogeochemical processes in an aquifer system.</title>
        <authorList>
            <person name="Anantharaman K."/>
            <person name="Brown C.T."/>
            <person name="Hug L.A."/>
            <person name="Sharon I."/>
            <person name="Castelle C.J."/>
            <person name="Probst A.J."/>
            <person name="Thomas B.C."/>
            <person name="Singh A."/>
            <person name="Wilkins M.J."/>
            <person name="Karaoz U."/>
            <person name="Brodie E.L."/>
            <person name="Williams K.H."/>
            <person name="Hubbard S.S."/>
            <person name="Banfield J.F."/>
        </authorList>
    </citation>
    <scope>NUCLEOTIDE SEQUENCE [LARGE SCALE GENOMIC DNA]</scope>
</reference>
<keyword evidence="2" id="KW-1277">Toxin-antitoxin system</keyword>
<evidence type="ECO:0000256" key="1">
    <source>
        <dbReference type="ARBA" id="ARBA00006620"/>
    </source>
</evidence>
<dbReference type="Gene3D" id="3.30.920.30">
    <property type="entry name" value="Hypothetical protein"/>
    <property type="match status" value="1"/>
</dbReference>
<proteinExistence type="inferred from homology"/>
<evidence type="ECO:0000256" key="3">
    <source>
        <dbReference type="ARBA" id="ARBA00022722"/>
    </source>
</evidence>